<dbReference type="InterPro" id="IPR017452">
    <property type="entry name" value="GPCR_Rhodpsn_7TM"/>
</dbReference>
<dbReference type="InterPro" id="IPR000276">
    <property type="entry name" value="GPCR_Rhodpsn"/>
</dbReference>
<keyword evidence="14" id="KW-1185">Reference proteome</keyword>
<name>A0A2B4RU72_STYPI</name>
<dbReference type="GO" id="GO:0005886">
    <property type="term" value="C:plasma membrane"/>
    <property type="evidence" value="ECO:0007669"/>
    <property type="project" value="UniProtKB-SubCell"/>
</dbReference>
<dbReference type="PROSITE" id="PS50262">
    <property type="entry name" value="G_PROTEIN_RECEP_F1_2"/>
    <property type="match status" value="1"/>
</dbReference>
<evidence type="ECO:0000256" key="7">
    <source>
        <dbReference type="ARBA" id="ARBA00023170"/>
    </source>
</evidence>
<keyword evidence="5 10" id="KW-0297">G-protein coupled receptor</keyword>
<keyword evidence="9 10" id="KW-0807">Transducer</keyword>
<dbReference type="STRING" id="50429.A0A2B4RU72"/>
<evidence type="ECO:0000256" key="4">
    <source>
        <dbReference type="ARBA" id="ARBA00022989"/>
    </source>
</evidence>
<evidence type="ECO:0000256" key="1">
    <source>
        <dbReference type="ARBA" id="ARBA00004651"/>
    </source>
</evidence>
<dbReference type="CDD" id="cd00637">
    <property type="entry name" value="7tm_classA_rhodopsin-like"/>
    <property type="match status" value="1"/>
</dbReference>
<evidence type="ECO:0000313" key="14">
    <source>
        <dbReference type="Proteomes" id="UP000225706"/>
    </source>
</evidence>
<dbReference type="OrthoDB" id="5951059at2759"/>
<keyword evidence="3 10" id="KW-0812">Transmembrane</keyword>
<dbReference type="Proteomes" id="UP000225706">
    <property type="component" value="Unassembled WGS sequence"/>
</dbReference>
<feature type="transmembrane region" description="Helical" evidence="11">
    <location>
        <begin position="288"/>
        <end position="307"/>
    </location>
</feature>
<comment type="subcellular location">
    <subcellularLocation>
        <location evidence="1">Cell membrane</location>
        <topology evidence="1">Multi-pass membrane protein</topology>
    </subcellularLocation>
</comment>
<evidence type="ECO:0000256" key="5">
    <source>
        <dbReference type="ARBA" id="ARBA00023040"/>
    </source>
</evidence>
<dbReference type="SUPFAM" id="SSF81321">
    <property type="entry name" value="Family A G protein-coupled receptor-like"/>
    <property type="match status" value="1"/>
</dbReference>
<evidence type="ECO:0000256" key="9">
    <source>
        <dbReference type="ARBA" id="ARBA00023224"/>
    </source>
</evidence>
<feature type="transmembrane region" description="Helical" evidence="11">
    <location>
        <begin position="249"/>
        <end position="268"/>
    </location>
</feature>
<feature type="transmembrane region" description="Helical" evidence="11">
    <location>
        <begin position="160"/>
        <end position="180"/>
    </location>
</feature>
<evidence type="ECO:0000256" key="6">
    <source>
        <dbReference type="ARBA" id="ARBA00023136"/>
    </source>
</evidence>
<feature type="transmembrane region" description="Helical" evidence="11">
    <location>
        <begin position="186"/>
        <end position="211"/>
    </location>
</feature>
<dbReference type="Pfam" id="PF00001">
    <property type="entry name" value="7tm_1"/>
    <property type="match status" value="2"/>
</dbReference>
<comment type="similarity">
    <text evidence="10">Belongs to the G-protein coupled receptor 1 family.</text>
</comment>
<comment type="caution">
    <text evidence="13">The sequence shown here is derived from an EMBL/GenBank/DDBJ whole genome shotgun (WGS) entry which is preliminary data.</text>
</comment>
<dbReference type="Gene3D" id="1.20.1070.10">
    <property type="entry name" value="Rhodopsin 7-helix transmembrane proteins"/>
    <property type="match status" value="1"/>
</dbReference>
<evidence type="ECO:0000256" key="10">
    <source>
        <dbReference type="RuleBase" id="RU000688"/>
    </source>
</evidence>
<keyword evidence="7 10" id="KW-0675">Receptor</keyword>
<evidence type="ECO:0000256" key="8">
    <source>
        <dbReference type="ARBA" id="ARBA00023180"/>
    </source>
</evidence>
<dbReference type="EMBL" id="LSMT01000321">
    <property type="protein sequence ID" value="PFX20343.1"/>
    <property type="molecule type" value="Genomic_DNA"/>
</dbReference>
<dbReference type="PRINTS" id="PR00237">
    <property type="entry name" value="GPCRRHODOPSN"/>
</dbReference>
<reference evidence="14" key="1">
    <citation type="journal article" date="2017" name="bioRxiv">
        <title>Comparative analysis of the genomes of Stylophora pistillata and Acropora digitifera provides evidence for extensive differences between species of corals.</title>
        <authorList>
            <person name="Voolstra C.R."/>
            <person name="Li Y."/>
            <person name="Liew Y.J."/>
            <person name="Baumgarten S."/>
            <person name="Zoccola D."/>
            <person name="Flot J.-F."/>
            <person name="Tambutte S."/>
            <person name="Allemand D."/>
            <person name="Aranda M."/>
        </authorList>
    </citation>
    <scope>NUCLEOTIDE SEQUENCE [LARGE SCALE GENOMIC DNA]</scope>
</reference>
<evidence type="ECO:0000256" key="2">
    <source>
        <dbReference type="ARBA" id="ARBA00022475"/>
    </source>
</evidence>
<evidence type="ECO:0000256" key="3">
    <source>
        <dbReference type="ARBA" id="ARBA00022692"/>
    </source>
</evidence>
<feature type="transmembrane region" description="Helical" evidence="11">
    <location>
        <begin position="78"/>
        <end position="101"/>
    </location>
</feature>
<dbReference type="GO" id="GO:0004930">
    <property type="term" value="F:G protein-coupled receptor activity"/>
    <property type="evidence" value="ECO:0007669"/>
    <property type="project" value="UniProtKB-KW"/>
</dbReference>
<protein>
    <submittedName>
        <fullName evidence="13">Trace amine-associated receptor 7d</fullName>
    </submittedName>
</protein>
<proteinExistence type="inferred from homology"/>
<evidence type="ECO:0000259" key="12">
    <source>
        <dbReference type="PROSITE" id="PS50262"/>
    </source>
</evidence>
<evidence type="ECO:0000256" key="11">
    <source>
        <dbReference type="SAM" id="Phobius"/>
    </source>
</evidence>
<keyword evidence="6 11" id="KW-0472">Membrane</keyword>
<accession>A0A2B4RU72</accession>
<feature type="domain" description="G-protein coupled receptors family 1 profile" evidence="12">
    <location>
        <begin position="57"/>
        <end position="302"/>
    </location>
</feature>
<organism evidence="13 14">
    <name type="scientific">Stylophora pistillata</name>
    <name type="common">Smooth cauliflower coral</name>
    <dbReference type="NCBI Taxonomy" id="50429"/>
    <lineage>
        <taxon>Eukaryota</taxon>
        <taxon>Metazoa</taxon>
        <taxon>Cnidaria</taxon>
        <taxon>Anthozoa</taxon>
        <taxon>Hexacorallia</taxon>
        <taxon>Scleractinia</taxon>
        <taxon>Astrocoeniina</taxon>
        <taxon>Pocilloporidae</taxon>
        <taxon>Stylophora</taxon>
    </lineage>
</organism>
<dbReference type="AlphaFoldDB" id="A0A2B4RU72"/>
<feature type="transmembrane region" description="Helical" evidence="11">
    <location>
        <begin position="121"/>
        <end position="139"/>
    </location>
</feature>
<feature type="transmembrane region" description="Helical" evidence="11">
    <location>
        <begin position="44"/>
        <end position="66"/>
    </location>
</feature>
<evidence type="ECO:0000313" key="13">
    <source>
        <dbReference type="EMBL" id="PFX20343.1"/>
    </source>
</evidence>
<dbReference type="PROSITE" id="PS00237">
    <property type="entry name" value="G_PROTEIN_RECEP_F1_1"/>
    <property type="match status" value="1"/>
</dbReference>
<dbReference type="PANTHER" id="PTHR24246">
    <property type="entry name" value="OLFACTORY RECEPTOR AND ADENOSINE RECEPTOR"/>
    <property type="match status" value="1"/>
</dbReference>
<keyword evidence="4 11" id="KW-1133">Transmembrane helix</keyword>
<keyword evidence="8" id="KW-0325">Glycoprotein</keyword>
<gene>
    <name evidence="13" type="primary">Taar7d</name>
    <name evidence="13" type="ORF">AWC38_SpisGene15234</name>
</gene>
<dbReference type="PANTHER" id="PTHR24246:SF27">
    <property type="entry name" value="ADENOSINE RECEPTOR, ISOFORM A"/>
    <property type="match status" value="1"/>
</dbReference>
<keyword evidence="2" id="KW-1003">Cell membrane</keyword>
<sequence length="364" mass="41239">MLQTKVYIIECQTPNVYLQEYKMGLGANHCKGVWAPREVSLTTLSVAAVYCLITVPGNLLIILSVLLDPKKSLRRTPYILLVLNLAITDLIVGAMVEPFSMYTHVREAARLSISYSWLSQFVYFICCTASLLSLCILTIDRYLAIISPMWYRVNMTNPRVTQASVFIWLLSFASSGLLFVTGFVMYAFIFAILTLFCAIFILVFTYVRIFVVVKQKVKDLNNLHQGDAERKKAQERNILWERKLTKTHLVMLLAFLACYGPACIMIFLMNLCSSCSCDVIHWLRDMHFVLITFNSLINPFVYALRLAGFREAIRHLLLSCFCWRGGAVASYNDQEASYTAETSITRSTTLSVPQPVQNESSSVA</sequence>